<dbReference type="SUPFAM" id="SSF143422">
    <property type="entry name" value="Transposase IS200-like"/>
    <property type="match status" value="1"/>
</dbReference>
<reference evidence="3 4" key="1">
    <citation type="submission" date="2019-02" db="EMBL/GenBank/DDBJ databases">
        <title>Deep-cultivation of Planctomycetes and their phenomic and genomic characterization uncovers novel biology.</title>
        <authorList>
            <person name="Wiegand S."/>
            <person name="Jogler M."/>
            <person name="Boedeker C."/>
            <person name="Pinto D."/>
            <person name="Vollmers J."/>
            <person name="Rivas-Marin E."/>
            <person name="Kohn T."/>
            <person name="Peeters S.H."/>
            <person name="Heuer A."/>
            <person name="Rast P."/>
            <person name="Oberbeckmann S."/>
            <person name="Bunk B."/>
            <person name="Jeske O."/>
            <person name="Meyerdierks A."/>
            <person name="Storesund J.E."/>
            <person name="Kallscheuer N."/>
            <person name="Luecker S."/>
            <person name="Lage O.M."/>
            <person name="Pohl T."/>
            <person name="Merkel B.J."/>
            <person name="Hornburger P."/>
            <person name="Mueller R.-W."/>
            <person name="Bruemmer F."/>
            <person name="Labrenz M."/>
            <person name="Spormann A.M."/>
            <person name="Op den Camp H."/>
            <person name="Overmann J."/>
            <person name="Amann R."/>
            <person name="Jetten M.S.M."/>
            <person name="Mascher T."/>
            <person name="Medema M.H."/>
            <person name="Devos D.P."/>
            <person name="Kaster A.-K."/>
            <person name="Ovreas L."/>
            <person name="Rohde M."/>
            <person name="Galperin M.Y."/>
            <person name="Jogler C."/>
        </authorList>
    </citation>
    <scope>NUCLEOTIDE SEQUENCE [LARGE SCALE GENOMIC DNA]</scope>
    <source>
        <strain evidence="3 4">Pan189</strain>
    </source>
</reference>
<accession>A0A517R4L1</accession>
<evidence type="ECO:0000313" key="4">
    <source>
        <dbReference type="Proteomes" id="UP000317318"/>
    </source>
</evidence>
<keyword evidence="4" id="KW-1185">Reference proteome</keyword>
<evidence type="ECO:0000259" key="2">
    <source>
        <dbReference type="Pfam" id="PF01797"/>
    </source>
</evidence>
<dbReference type="Pfam" id="PF01797">
    <property type="entry name" value="Y1_Tnp"/>
    <property type="match status" value="1"/>
</dbReference>
<organism evidence="3 4">
    <name type="scientific">Stratiformator vulcanicus</name>
    <dbReference type="NCBI Taxonomy" id="2527980"/>
    <lineage>
        <taxon>Bacteria</taxon>
        <taxon>Pseudomonadati</taxon>
        <taxon>Planctomycetota</taxon>
        <taxon>Planctomycetia</taxon>
        <taxon>Planctomycetales</taxon>
        <taxon>Planctomycetaceae</taxon>
        <taxon>Stratiformator</taxon>
    </lineage>
</organism>
<dbReference type="Gene3D" id="3.30.70.1290">
    <property type="entry name" value="Transposase IS200-like"/>
    <property type="match status" value="1"/>
</dbReference>
<dbReference type="RefSeq" id="WP_145364888.1">
    <property type="nucleotide sequence ID" value="NZ_CP036268.1"/>
</dbReference>
<feature type="region of interest" description="Disordered" evidence="1">
    <location>
        <begin position="25"/>
        <end position="49"/>
    </location>
</feature>
<evidence type="ECO:0000256" key="1">
    <source>
        <dbReference type="SAM" id="MobiDB-lite"/>
    </source>
</evidence>
<dbReference type="InterPro" id="IPR002686">
    <property type="entry name" value="Transposase_17"/>
</dbReference>
<gene>
    <name evidence="3" type="ORF">Pan189_32130</name>
</gene>
<feature type="domain" description="Transposase IS200-like" evidence="2">
    <location>
        <begin position="71"/>
        <end position="144"/>
    </location>
</feature>
<sequence>MRHWLLTNTTYGTWLPGDRRGFVTSVRDRRPGESPSISRREHDQPLRPYDRDLPGLYRSAMDNLKGPPILLDGEKAELILAQFQETAAYRAWSLLAASIMPNHFHLVVQVENDPDPKKLLSDFKAYASRKLNANYERPQSDTWWTTKGSKRKLNDAKAVQDAINYVLYKQPNPLVVWCSERGRFT</sequence>
<evidence type="ECO:0000313" key="3">
    <source>
        <dbReference type="EMBL" id="QDT38814.1"/>
    </source>
</evidence>
<name>A0A517R4L1_9PLAN</name>
<dbReference type="KEGG" id="svp:Pan189_32130"/>
<dbReference type="GO" id="GO:0003677">
    <property type="term" value="F:DNA binding"/>
    <property type="evidence" value="ECO:0007669"/>
    <property type="project" value="InterPro"/>
</dbReference>
<dbReference type="InterPro" id="IPR036515">
    <property type="entry name" value="Transposase_17_sf"/>
</dbReference>
<dbReference type="GO" id="GO:0004803">
    <property type="term" value="F:transposase activity"/>
    <property type="evidence" value="ECO:0007669"/>
    <property type="project" value="InterPro"/>
</dbReference>
<dbReference type="AlphaFoldDB" id="A0A517R4L1"/>
<protein>
    <submittedName>
        <fullName evidence="3">Transposase IS200 like protein</fullName>
    </submittedName>
</protein>
<proteinExistence type="predicted"/>
<dbReference type="Proteomes" id="UP000317318">
    <property type="component" value="Chromosome"/>
</dbReference>
<dbReference type="OrthoDB" id="274221at2"/>
<dbReference type="EMBL" id="CP036268">
    <property type="protein sequence ID" value="QDT38814.1"/>
    <property type="molecule type" value="Genomic_DNA"/>
</dbReference>
<dbReference type="GO" id="GO:0006313">
    <property type="term" value="P:DNA transposition"/>
    <property type="evidence" value="ECO:0007669"/>
    <property type="project" value="InterPro"/>
</dbReference>